<dbReference type="GO" id="GO:0005886">
    <property type="term" value="C:plasma membrane"/>
    <property type="evidence" value="ECO:0000318"/>
    <property type="project" value="GO_Central"/>
</dbReference>
<keyword evidence="6 8" id="KW-1133">Transmembrane helix</keyword>
<evidence type="ECO:0000256" key="5">
    <source>
        <dbReference type="ARBA" id="ARBA00022824"/>
    </source>
</evidence>
<evidence type="ECO:0000256" key="3">
    <source>
        <dbReference type="ARBA" id="ARBA00011276"/>
    </source>
</evidence>
<evidence type="ECO:0000256" key="1">
    <source>
        <dbReference type="ARBA" id="ARBA00004477"/>
    </source>
</evidence>
<comment type="subunit">
    <text evidence="3">Component of the ER membrane protein complex (EMC).</text>
</comment>
<accession>A0A1S4CXX3</accession>
<organism evidence="9 10">
    <name type="scientific">Nicotiana tabacum</name>
    <name type="common">Common tobacco</name>
    <dbReference type="NCBI Taxonomy" id="4097"/>
    <lineage>
        <taxon>Eukaryota</taxon>
        <taxon>Viridiplantae</taxon>
        <taxon>Streptophyta</taxon>
        <taxon>Embryophyta</taxon>
        <taxon>Tracheophyta</taxon>
        <taxon>Spermatophyta</taxon>
        <taxon>Magnoliopsida</taxon>
        <taxon>eudicotyledons</taxon>
        <taxon>Gunneridae</taxon>
        <taxon>Pentapetalae</taxon>
        <taxon>asterids</taxon>
        <taxon>lamiids</taxon>
        <taxon>Solanales</taxon>
        <taxon>Solanaceae</taxon>
        <taxon>Nicotianoideae</taxon>
        <taxon>Nicotianeae</taxon>
        <taxon>Nicotiana</taxon>
    </lineage>
</organism>
<comment type="similarity">
    <text evidence="2">Belongs to the membrane magnesium transporter (TC 1.A.67) family.</text>
</comment>
<keyword evidence="4 8" id="KW-0812">Transmembrane</keyword>
<keyword evidence="9" id="KW-1185">Reference proteome</keyword>
<keyword evidence="7 8" id="KW-0472">Membrane</keyword>
<evidence type="ECO:0000313" key="9">
    <source>
        <dbReference type="Proteomes" id="UP000790787"/>
    </source>
</evidence>
<dbReference type="RefSeq" id="XP_016506010.1">
    <property type="nucleotide sequence ID" value="XM_016650524.2"/>
</dbReference>
<protein>
    <submittedName>
        <fullName evidence="10">Membrane magnesium transporter-like isoform X1</fullName>
    </submittedName>
</protein>
<dbReference type="InterPro" id="IPR018937">
    <property type="entry name" value="MMgT"/>
</dbReference>
<dbReference type="Pfam" id="PF10270">
    <property type="entry name" value="MMgT"/>
    <property type="match status" value="1"/>
</dbReference>
<sequence length="130" mass="14484">MGAGFLVGVIGVLILSHAAYSTVQYRALLKITEEEFSGPPINVVMELLVSLVLCLWAALAAPGKFKSIHPQSEENRSFGWNSIVKENSYSRPQLVWTEAQWVVALPANLDFMIFNHRGKIFPLEADLKLK</sequence>
<dbReference type="PANTHER" id="PTHR21181">
    <property type="match status" value="1"/>
</dbReference>
<evidence type="ECO:0000313" key="10">
    <source>
        <dbReference type="RefSeq" id="XP_016506010.1"/>
    </source>
</evidence>
<dbReference type="GeneID" id="107823815"/>
<evidence type="ECO:0000256" key="4">
    <source>
        <dbReference type="ARBA" id="ARBA00022692"/>
    </source>
</evidence>
<proteinExistence type="inferred from homology"/>
<dbReference type="AlphaFoldDB" id="A0A1S4CXX3"/>
<gene>
    <name evidence="10" type="primary">LOC107823815</name>
</gene>
<dbReference type="GO" id="GO:0005794">
    <property type="term" value="C:Golgi apparatus"/>
    <property type="evidence" value="ECO:0000318"/>
    <property type="project" value="GO_Central"/>
</dbReference>
<dbReference type="OrthoDB" id="44756at2759"/>
<name>A0A1S4CXX3_TOBAC</name>
<dbReference type="STRING" id="4097.A0A1S4CXX3"/>
<dbReference type="GO" id="GO:0005769">
    <property type="term" value="C:early endosome"/>
    <property type="evidence" value="ECO:0000318"/>
    <property type="project" value="GO_Central"/>
</dbReference>
<evidence type="ECO:0000256" key="8">
    <source>
        <dbReference type="SAM" id="Phobius"/>
    </source>
</evidence>
<dbReference type="GO" id="GO:0072546">
    <property type="term" value="C:EMC complex"/>
    <property type="evidence" value="ECO:0000318"/>
    <property type="project" value="GO_Central"/>
</dbReference>
<evidence type="ECO:0000256" key="2">
    <source>
        <dbReference type="ARBA" id="ARBA00006109"/>
    </source>
</evidence>
<evidence type="ECO:0000256" key="6">
    <source>
        <dbReference type="ARBA" id="ARBA00022989"/>
    </source>
</evidence>
<evidence type="ECO:0000256" key="7">
    <source>
        <dbReference type="ARBA" id="ARBA00023136"/>
    </source>
</evidence>
<keyword evidence="5" id="KW-0256">Endoplasmic reticulum</keyword>
<dbReference type="PaxDb" id="4097-A0A1S4CXX3"/>
<dbReference type="Proteomes" id="UP000790787">
    <property type="component" value="Chromosome 2"/>
</dbReference>
<reference evidence="10" key="2">
    <citation type="submission" date="2025-08" db="UniProtKB">
        <authorList>
            <consortium name="RefSeq"/>
        </authorList>
    </citation>
    <scope>IDENTIFICATION</scope>
    <source>
        <tissue evidence="10">Leaf</tissue>
    </source>
</reference>
<dbReference type="GO" id="GO:0022890">
    <property type="term" value="F:inorganic cation transmembrane transporter activity"/>
    <property type="evidence" value="ECO:0000318"/>
    <property type="project" value="GO_Central"/>
</dbReference>
<dbReference type="KEGG" id="nta:107823815"/>
<dbReference type="PANTHER" id="PTHR21181:SF7">
    <property type="entry name" value="ER MEMBRANE PROTEIN COMPLEX SUBUNIT 5"/>
    <property type="match status" value="1"/>
</dbReference>
<reference evidence="9" key="1">
    <citation type="journal article" date="2014" name="Nat. Commun.">
        <title>The tobacco genome sequence and its comparison with those of tomato and potato.</title>
        <authorList>
            <person name="Sierro N."/>
            <person name="Battey J.N."/>
            <person name="Ouadi S."/>
            <person name="Bakaher N."/>
            <person name="Bovet L."/>
            <person name="Willig A."/>
            <person name="Goepfert S."/>
            <person name="Peitsch M.C."/>
            <person name="Ivanov N.V."/>
        </authorList>
    </citation>
    <scope>NUCLEOTIDE SEQUENCE [LARGE SCALE GENOMIC DNA]</scope>
</reference>
<feature type="transmembrane region" description="Helical" evidence="8">
    <location>
        <begin position="42"/>
        <end position="61"/>
    </location>
</feature>
<dbReference type="RefSeq" id="XP_016506010.1">
    <property type="nucleotide sequence ID" value="XM_016650524.1"/>
</dbReference>
<comment type="subcellular location">
    <subcellularLocation>
        <location evidence="1">Endoplasmic reticulum membrane</location>
        <topology evidence="1">Multi-pass membrane protein</topology>
    </subcellularLocation>
</comment>